<sequence length="133" mass="14551">MADQSEPMIAEDSCTSSNAMPASCQRPNVEVSPKDVEKAEEEKLKAKYKVGFPISGHSVFLQKKLAKGQKFFDSGDYNMARQTVTAKKNPQVTLPEEKFSLGTGEAIPTPETVPIRKTSIIQPKFMPPSSTTS</sequence>
<name>A0A9P0EZU8_BEMTA</name>
<protein>
    <recommendedName>
        <fullName evidence="8">Alpha-endosulfine</fullName>
    </recommendedName>
</protein>
<evidence type="ECO:0000256" key="3">
    <source>
        <dbReference type="ARBA" id="ARBA00023272"/>
    </source>
</evidence>
<evidence type="ECO:0008006" key="8">
    <source>
        <dbReference type="Google" id="ProtNLM"/>
    </source>
</evidence>
<keyword evidence="4" id="KW-0963">Cytoplasm</keyword>
<evidence type="ECO:0000256" key="2">
    <source>
        <dbReference type="ARBA" id="ARBA00022776"/>
    </source>
</evidence>
<proteinExistence type="inferred from homology"/>
<dbReference type="PANTHER" id="PTHR10358:SF6">
    <property type="entry name" value="ENDOSULFINE, ISOFORM A"/>
    <property type="match status" value="1"/>
</dbReference>
<dbReference type="Pfam" id="PF04667">
    <property type="entry name" value="Endosulfine"/>
    <property type="match status" value="1"/>
</dbReference>
<dbReference type="GO" id="GO:0004864">
    <property type="term" value="F:protein phosphatase inhibitor activity"/>
    <property type="evidence" value="ECO:0007669"/>
    <property type="project" value="UniProtKB-KW"/>
</dbReference>
<dbReference type="OrthoDB" id="5949865at2759"/>
<comment type="similarity">
    <text evidence="1 4">Belongs to the endosulfine family.</text>
</comment>
<keyword evidence="4" id="KW-0132">Cell division</keyword>
<evidence type="ECO:0000256" key="5">
    <source>
        <dbReference type="SAM" id="MobiDB-lite"/>
    </source>
</evidence>
<dbReference type="PANTHER" id="PTHR10358">
    <property type="entry name" value="ENDOSULFINE"/>
    <property type="match status" value="1"/>
</dbReference>
<keyword evidence="3 4" id="KW-0650">Protein phosphatase inhibitor</keyword>
<evidence type="ECO:0000313" key="7">
    <source>
        <dbReference type="Proteomes" id="UP001152759"/>
    </source>
</evidence>
<evidence type="ECO:0000313" key="6">
    <source>
        <dbReference type="EMBL" id="CAH0382840.1"/>
    </source>
</evidence>
<keyword evidence="4" id="KW-0131">Cell cycle</keyword>
<accession>A0A9P0EZU8</accession>
<keyword evidence="2 4" id="KW-0498">Mitosis</keyword>
<comment type="function">
    <text evidence="4">Protein phosphatase inhibitor that specifically inhibits protein phosphatase 2A (PP2A) during mitosis.</text>
</comment>
<dbReference type="InterPro" id="IPR006760">
    <property type="entry name" value="Endosulphine"/>
</dbReference>
<comment type="subcellular location">
    <subcellularLocation>
        <location evidence="4">Cytoplasm</location>
    </subcellularLocation>
</comment>
<dbReference type="GO" id="GO:0005737">
    <property type="term" value="C:cytoplasm"/>
    <property type="evidence" value="ECO:0007669"/>
    <property type="project" value="UniProtKB-SubCell"/>
</dbReference>
<evidence type="ECO:0000256" key="1">
    <source>
        <dbReference type="ARBA" id="ARBA00010520"/>
    </source>
</evidence>
<feature type="region of interest" description="Disordered" evidence="5">
    <location>
        <begin position="1"/>
        <end position="37"/>
    </location>
</feature>
<evidence type="ECO:0000256" key="4">
    <source>
        <dbReference type="RuleBase" id="RU363120"/>
    </source>
</evidence>
<dbReference type="AlphaFoldDB" id="A0A9P0EZU8"/>
<gene>
    <name evidence="6" type="ORF">BEMITA_LOCUS2338</name>
</gene>
<reference evidence="6" key="1">
    <citation type="submission" date="2021-12" db="EMBL/GenBank/DDBJ databases">
        <authorList>
            <person name="King R."/>
        </authorList>
    </citation>
    <scope>NUCLEOTIDE SEQUENCE</scope>
</reference>
<dbReference type="Proteomes" id="UP001152759">
    <property type="component" value="Chromosome 10"/>
</dbReference>
<dbReference type="EMBL" id="OU963871">
    <property type="protein sequence ID" value="CAH0382840.1"/>
    <property type="molecule type" value="Genomic_DNA"/>
</dbReference>
<keyword evidence="7" id="KW-1185">Reference proteome</keyword>
<dbReference type="GO" id="GO:0051301">
    <property type="term" value="P:cell division"/>
    <property type="evidence" value="ECO:0007669"/>
    <property type="project" value="UniProtKB-KW"/>
</dbReference>
<dbReference type="KEGG" id="btab:109029826"/>
<organism evidence="6 7">
    <name type="scientific">Bemisia tabaci</name>
    <name type="common">Sweetpotato whitefly</name>
    <name type="synonym">Aleurodes tabaci</name>
    <dbReference type="NCBI Taxonomy" id="7038"/>
    <lineage>
        <taxon>Eukaryota</taxon>
        <taxon>Metazoa</taxon>
        <taxon>Ecdysozoa</taxon>
        <taxon>Arthropoda</taxon>
        <taxon>Hexapoda</taxon>
        <taxon>Insecta</taxon>
        <taxon>Pterygota</taxon>
        <taxon>Neoptera</taxon>
        <taxon>Paraneoptera</taxon>
        <taxon>Hemiptera</taxon>
        <taxon>Sternorrhyncha</taxon>
        <taxon>Aleyrodoidea</taxon>
        <taxon>Aleyrodidae</taxon>
        <taxon>Aleyrodinae</taxon>
        <taxon>Bemisia</taxon>
    </lineage>
</organism>